<gene>
    <name evidence="2" type="ORF">FYJ75_02560</name>
</gene>
<dbReference type="AlphaFoldDB" id="A0A6L5YNS6"/>
<dbReference type="Proteomes" id="UP000474024">
    <property type="component" value="Unassembled WGS sequence"/>
</dbReference>
<comment type="caution">
    <text evidence="2">The sequence shown here is derived from an EMBL/GenBank/DDBJ whole genome shotgun (WGS) entry which is preliminary data.</text>
</comment>
<feature type="transmembrane region" description="Helical" evidence="1">
    <location>
        <begin position="38"/>
        <end position="57"/>
    </location>
</feature>
<keyword evidence="1" id="KW-0812">Transmembrane</keyword>
<keyword evidence="1" id="KW-0472">Membrane</keyword>
<sequence>MEEKDHSHAYQTGYRYRMQNNMRALEVKEKQGGAGRSGTAFLIRFSIAAFLLLLFLLSSQFSGFFPDGISDQIYEQVINNDLYTKLQNYVIMILYD</sequence>
<reference evidence="2 3" key="1">
    <citation type="submission" date="2019-08" db="EMBL/GenBank/DDBJ databases">
        <title>In-depth cultivation of the pig gut microbiome towards novel bacterial diversity and tailored functional studies.</title>
        <authorList>
            <person name="Wylensek D."/>
            <person name="Hitch T.C.A."/>
            <person name="Clavel T."/>
        </authorList>
    </citation>
    <scope>NUCLEOTIDE SEQUENCE [LARGE SCALE GENOMIC DNA]</scope>
    <source>
        <strain evidence="2 3">MUC/MUC-530-WT-4D</strain>
    </source>
</reference>
<keyword evidence="1" id="KW-1133">Transmembrane helix</keyword>
<organism evidence="2 3">
    <name type="scientific">Roseburia porci</name>
    <dbReference type="NCBI Taxonomy" id="2605790"/>
    <lineage>
        <taxon>Bacteria</taxon>
        <taxon>Bacillati</taxon>
        <taxon>Bacillota</taxon>
        <taxon>Clostridia</taxon>
        <taxon>Lachnospirales</taxon>
        <taxon>Lachnospiraceae</taxon>
        <taxon>Roseburia</taxon>
    </lineage>
</organism>
<name>A0A6L5YNS6_9FIRM</name>
<proteinExistence type="predicted"/>
<evidence type="ECO:0000313" key="2">
    <source>
        <dbReference type="EMBL" id="MST73918.1"/>
    </source>
</evidence>
<accession>A0A6L5YNS6</accession>
<evidence type="ECO:0000256" key="1">
    <source>
        <dbReference type="SAM" id="Phobius"/>
    </source>
</evidence>
<dbReference type="EMBL" id="VUNI01000003">
    <property type="protein sequence ID" value="MST73918.1"/>
    <property type="molecule type" value="Genomic_DNA"/>
</dbReference>
<keyword evidence="3" id="KW-1185">Reference proteome</keyword>
<evidence type="ECO:0000313" key="3">
    <source>
        <dbReference type="Proteomes" id="UP000474024"/>
    </source>
</evidence>
<dbReference type="RefSeq" id="WP_154428548.1">
    <property type="nucleotide sequence ID" value="NZ_VUNI01000003.1"/>
</dbReference>
<protein>
    <submittedName>
        <fullName evidence="2">Uncharacterized protein</fullName>
    </submittedName>
</protein>